<dbReference type="InterPro" id="IPR023819">
    <property type="entry name" value="Pep-mod_rSAM_AF0577"/>
</dbReference>
<dbReference type="PANTHER" id="PTHR43273">
    <property type="entry name" value="ANAEROBIC SULFATASE-MATURATING ENZYME HOMOLOG ASLB-RELATED"/>
    <property type="match status" value="1"/>
</dbReference>
<keyword evidence="3" id="KW-0479">Metal-binding</keyword>
<dbReference type="eggNOG" id="ENOG502QTZU">
    <property type="taxonomic scope" value="Eukaryota"/>
</dbReference>
<dbReference type="CDD" id="cd01335">
    <property type="entry name" value="Radical_SAM"/>
    <property type="match status" value="1"/>
</dbReference>
<sequence>MNNFQKNVTIKSCSHQPQISFLRMIYFIFCSADCNLACSYCGNSPEDLCMPVKPTYEFEKLAEFIAGDDDPVFVFYGGEPLLNRPYVCRVMDRFPDATFVLQSNCTLLYDLPTPYLKRFACILLSIDGRPETVDAYRGEGVYEKIEKNIKDARSRGYTGPIVARMACSLNTDIYKDVHYLMYESPLKFDAVYWQLDVEWDSPMNARWGNFEIWMRQTYMPGVDKLFKEWREGLEHGDVKVIVPFNTITEAYLDCNVIDGADPSVPRRGYLRCSAGHKAVSITTDGRVLACPVASGECWNNLGKLSDQRTSLLGKKTVGGTCDICEVREVCGGRCLYANQTLWWGDDGHALVCELNKHLIGLCESHSERVQEMLATGKISWTQFHFPSERYSLEIIP</sequence>
<evidence type="ECO:0000256" key="3">
    <source>
        <dbReference type="ARBA" id="ARBA00022723"/>
    </source>
</evidence>
<dbReference type="OrthoDB" id="429626at2759"/>
<evidence type="ECO:0000259" key="6">
    <source>
        <dbReference type="PROSITE" id="PS51918"/>
    </source>
</evidence>
<reference evidence="7 8" key="2">
    <citation type="journal article" date="2013" name="Genome Biol. Evol.">
        <title>Genome sequencing of Giardia lamblia genotypes A2 and B isolates (DH and GS) and comparative analysis with the genomes of genotypes A1 and E (WB and Pig).</title>
        <authorList>
            <person name="Adam R.D."/>
            <person name="Dahlstrom E.W."/>
            <person name="Martens C.A."/>
            <person name="Bruno D.P."/>
            <person name="Barbian K.D."/>
            <person name="Ricklefs S.M."/>
            <person name="Hernandez M.M."/>
            <person name="Narla N.P."/>
            <person name="Patel R.B."/>
            <person name="Porcella S.F."/>
            <person name="Nash T.E."/>
        </authorList>
    </citation>
    <scope>NUCLEOTIDE SEQUENCE [LARGE SCALE GENOMIC DNA]</scope>
    <source>
        <strain evidence="7 8">GS</strain>
    </source>
</reference>
<evidence type="ECO:0000256" key="1">
    <source>
        <dbReference type="ARBA" id="ARBA00001966"/>
    </source>
</evidence>
<dbReference type="SFLD" id="SFLDG01104">
    <property type="entry name" value="Uncharacterised_Radical_SAM_Su"/>
    <property type="match status" value="1"/>
</dbReference>
<dbReference type="EMBL" id="AHHH01000006">
    <property type="protein sequence ID" value="ESU45364.1"/>
    <property type="molecule type" value="Genomic_DNA"/>
</dbReference>
<dbReference type="Pfam" id="PF04055">
    <property type="entry name" value="Radical_SAM"/>
    <property type="match status" value="1"/>
</dbReference>
<reference evidence="8" key="1">
    <citation type="submission" date="2012-02" db="EMBL/GenBank/DDBJ databases">
        <title>Genome sequencing of Giardia lamblia Genotypes A2 and B isolates (DH and GS) and comparative analysis with the genomes of Genotypes A1 and E (WB and Pig).</title>
        <authorList>
            <person name="Adam R."/>
            <person name="Dahlstrom E."/>
            <person name="Martens C."/>
            <person name="Bruno D."/>
            <person name="Barbian K."/>
            <person name="Porcella S.F."/>
            <person name="Nash T."/>
        </authorList>
    </citation>
    <scope>NUCLEOTIDE SEQUENCE</scope>
    <source>
        <strain evidence="8">GS</strain>
    </source>
</reference>
<protein>
    <submittedName>
        <fullName evidence="7">Putative peptide-modifying radical SAM enzyme, AF0577 family protein</fullName>
    </submittedName>
</protein>
<dbReference type="GO" id="GO:0051536">
    <property type="term" value="F:iron-sulfur cluster binding"/>
    <property type="evidence" value="ECO:0007669"/>
    <property type="project" value="UniProtKB-KW"/>
</dbReference>
<keyword evidence="2" id="KW-0949">S-adenosyl-L-methionine</keyword>
<keyword evidence="4" id="KW-0408">Iron</keyword>
<evidence type="ECO:0000313" key="7">
    <source>
        <dbReference type="EMBL" id="ESU45364.1"/>
    </source>
</evidence>
<dbReference type="SUPFAM" id="SSF102114">
    <property type="entry name" value="Radical SAM enzymes"/>
    <property type="match status" value="1"/>
</dbReference>
<dbReference type="InterPro" id="IPR023885">
    <property type="entry name" value="4Fe4S-binding_SPASM_dom"/>
</dbReference>
<evidence type="ECO:0000256" key="2">
    <source>
        <dbReference type="ARBA" id="ARBA00022691"/>
    </source>
</evidence>
<dbReference type="SFLD" id="SFLDG01067">
    <property type="entry name" value="SPASM/twitch_domain_containing"/>
    <property type="match status" value="1"/>
</dbReference>
<dbReference type="Gene3D" id="3.20.20.70">
    <property type="entry name" value="Aldolase class I"/>
    <property type="match status" value="1"/>
</dbReference>
<proteinExistence type="predicted"/>
<evidence type="ECO:0000256" key="5">
    <source>
        <dbReference type="ARBA" id="ARBA00023014"/>
    </source>
</evidence>
<dbReference type="InterPro" id="IPR007197">
    <property type="entry name" value="rSAM"/>
</dbReference>
<organism evidence="7 8">
    <name type="scientific">Giardia intestinalis</name>
    <name type="common">Giardia lamblia</name>
    <dbReference type="NCBI Taxonomy" id="5741"/>
    <lineage>
        <taxon>Eukaryota</taxon>
        <taxon>Metamonada</taxon>
        <taxon>Diplomonadida</taxon>
        <taxon>Hexamitidae</taxon>
        <taxon>Giardiinae</taxon>
        <taxon>Giardia</taxon>
    </lineage>
</organism>
<dbReference type="VEuPathDB" id="GiardiaDB:GL50803_0016519"/>
<comment type="caution">
    <text evidence="7">The sequence shown here is derived from an EMBL/GenBank/DDBJ whole genome shotgun (WGS) entry which is preliminary data.</text>
</comment>
<dbReference type="PROSITE" id="PS51918">
    <property type="entry name" value="RADICAL_SAM"/>
    <property type="match status" value="1"/>
</dbReference>
<accession>V6U3E4</accession>
<dbReference type="NCBIfam" id="TIGR04084">
    <property type="entry name" value="rSAM_AF0577"/>
    <property type="match status" value="1"/>
</dbReference>
<dbReference type="VEuPathDB" id="GiardiaDB:DHA2_16519"/>
<dbReference type="InterPro" id="IPR013785">
    <property type="entry name" value="Aldolase_TIM"/>
</dbReference>
<dbReference type="AlphaFoldDB" id="V6U3E4"/>
<dbReference type="VEuPathDB" id="GiardiaDB:GL50581_358"/>
<dbReference type="Proteomes" id="UP000018040">
    <property type="component" value="Unassembled WGS sequence"/>
</dbReference>
<feature type="domain" description="Radical SAM core" evidence="6">
    <location>
        <begin position="20"/>
        <end position="220"/>
    </location>
</feature>
<dbReference type="NCBIfam" id="TIGR04085">
    <property type="entry name" value="rSAM_more_4Fe4S"/>
    <property type="match status" value="1"/>
</dbReference>
<dbReference type="InterPro" id="IPR023867">
    <property type="entry name" value="Sulphatase_maturase_rSAM"/>
</dbReference>
<dbReference type="VEuPathDB" id="GiardiaDB:QR46_0459"/>
<gene>
    <name evidence="7" type="ORF">GSB_16519</name>
</gene>
<keyword evidence="5" id="KW-0411">Iron-sulfur</keyword>
<dbReference type="GO" id="GO:0016491">
    <property type="term" value="F:oxidoreductase activity"/>
    <property type="evidence" value="ECO:0007669"/>
    <property type="project" value="InterPro"/>
</dbReference>
<evidence type="ECO:0000256" key="4">
    <source>
        <dbReference type="ARBA" id="ARBA00023004"/>
    </source>
</evidence>
<name>V6U3E4_GIAIN</name>
<dbReference type="InterPro" id="IPR058240">
    <property type="entry name" value="rSAM_sf"/>
</dbReference>
<comment type="cofactor">
    <cofactor evidence="1">
        <name>[4Fe-4S] cluster</name>
        <dbReference type="ChEBI" id="CHEBI:49883"/>
    </cofactor>
</comment>
<dbReference type="GO" id="GO:0046872">
    <property type="term" value="F:metal ion binding"/>
    <property type="evidence" value="ECO:0007669"/>
    <property type="project" value="UniProtKB-KW"/>
</dbReference>
<dbReference type="SFLD" id="SFLDS00029">
    <property type="entry name" value="Radical_SAM"/>
    <property type="match status" value="1"/>
</dbReference>
<dbReference type="PANTHER" id="PTHR43273:SF2">
    <property type="entry name" value="RADICAL SAM CORE DOMAIN-CONTAINING PROTEIN"/>
    <property type="match status" value="1"/>
</dbReference>
<evidence type="ECO:0000313" key="8">
    <source>
        <dbReference type="Proteomes" id="UP000018040"/>
    </source>
</evidence>